<keyword evidence="2" id="KW-0820">tRNA-binding</keyword>
<evidence type="ECO:0000256" key="1">
    <source>
        <dbReference type="ARBA" id="ARBA00022694"/>
    </source>
</evidence>
<dbReference type="PANTHER" id="PTHR37825">
    <property type="entry name" value="TRNA(MET) CYTIDINE ACETATE LIGASE"/>
    <property type="match status" value="1"/>
</dbReference>
<dbReference type="Gene3D" id="3.40.50.620">
    <property type="entry name" value="HUPs"/>
    <property type="match status" value="1"/>
</dbReference>
<keyword evidence="2" id="KW-0694">RNA-binding</keyword>
<dbReference type="RefSeq" id="WP_031572790.1">
    <property type="nucleotide sequence ID" value="NZ_FNDZ01000001.1"/>
</dbReference>
<dbReference type="Proteomes" id="UP000183255">
    <property type="component" value="Unassembled WGS sequence"/>
</dbReference>
<keyword evidence="1 2" id="KW-0819">tRNA processing</keyword>
<proteinExistence type="inferred from homology"/>
<feature type="binding site" evidence="2">
    <location>
        <begin position="7"/>
        <end position="20"/>
    </location>
    <ligand>
        <name>ATP</name>
        <dbReference type="ChEBI" id="CHEBI:30616"/>
    </ligand>
</feature>
<dbReference type="AlphaFoldDB" id="A0A1G8G4W0"/>
<name>A0A1G8G4W0_9CLOT</name>
<comment type="similarity">
    <text evidence="2">Belongs to the TmcAL family.</text>
</comment>
<dbReference type="NCBIfam" id="NF010191">
    <property type="entry name" value="PRK13670.1"/>
    <property type="match status" value="1"/>
</dbReference>
<feature type="binding site" evidence="2">
    <location>
        <position position="102"/>
    </location>
    <ligand>
        <name>ATP</name>
        <dbReference type="ChEBI" id="CHEBI:30616"/>
    </ligand>
</feature>
<dbReference type="GO" id="GO:0005737">
    <property type="term" value="C:cytoplasm"/>
    <property type="evidence" value="ECO:0007669"/>
    <property type="project" value="UniProtKB-SubCell"/>
</dbReference>
<dbReference type="GO" id="GO:0016879">
    <property type="term" value="F:ligase activity, forming carbon-nitrogen bonds"/>
    <property type="evidence" value="ECO:0007669"/>
    <property type="project" value="UniProtKB-UniRule"/>
</dbReference>
<dbReference type="InterPro" id="IPR014729">
    <property type="entry name" value="Rossmann-like_a/b/a_fold"/>
</dbReference>
<reference evidence="3 4" key="1">
    <citation type="submission" date="2016-10" db="EMBL/GenBank/DDBJ databases">
        <authorList>
            <person name="de Groot N.N."/>
        </authorList>
    </citation>
    <scope>NUCLEOTIDE SEQUENCE [LARGE SCALE GENOMIC DNA]</scope>
    <source>
        <strain evidence="3 4">CGMCC 1.5058</strain>
    </source>
</reference>
<evidence type="ECO:0000256" key="2">
    <source>
        <dbReference type="HAMAP-Rule" id="MF_01539"/>
    </source>
</evidence>
<keyword evidence="2" id="KW-0436">Ligase</keyword>
<keyword evidence="2" id="KW-0547">Nucleotide-binding</keyword>
<dbReference type="EC" id="6.3.4.-" evidence="2"/>
<accession>A0A1G8G4W0</accession>
<dbReference type="GO" id="GO:0016740">
    <property type="term" value="F:transferase activity"/>
    <property type="evidence" value="ECO:0007669"/>
    <property type="project" value="UniProtKB-KW"/>
</dbReference>
<dbReference type="InterPro" id="IPR008513">
    <property type="entry name" value="tRNA(Met)_cyd_acetate_ligase"/>
</dbReference>
<organism evidence="3 4">
    <name type="scientific">Proteiniclasticum ruminis</name>
    <dbReference type="NCBI Taxonomy" id="398199"/>
    <lineage>
        <taxon>Bacteria</taxon>
        <taxon>Bacillati</taxon>
        <taxon>Bacillota</taxon>
        <taxon>Clostridia</taxon>
        <taxon>Eubacteriales</taxon>
        <taxon>Clostridiaceae</taxon>
        <taxon>Proteiniclasticum</taxon>
    </lineage>
</organism>
<dbReference type="SUPFAM" id="SSF52374">
    <property type="entry name" value="Nucleotidylyl transferase"/>
    <property type="match status" value="1"/>
</dbReference>
<keyword evidence="2" id="KW-0067">ATP-binding</keyword>
<dbReference type="Pfam" id="PF05636">
    <property type="entry name" value="HIGH_NTase1"/>
    <property type="match status" value="1"/>
</dbReference>
<dbReference type="GO" id="GO:0000049">
    <property type="term" value="F:tRNA binding"/>
    <property type="evidence" value="ECO:0007669"/>
    <property type="project" value="UniProtKB-KW"/>
</dbReference>
<protein>
    <recommendedName>
        <fullName evidence="2">tRNA(Met) cytidine acetate ligase</fullName>
        <ecNumber evidence="2">6.3.4.-</ecNumber>
    </recommendedName>
</protein>
<keyword evidence="2" id="KW-0963">Cytoplasm</keyword>
<dbReference type="GO" id="GO:0006400">
    <property type="term" value="P:tRNA modification"/>
    <property type="evidence" value="ECO:0007669"/>
    <property type="project" value="UniProtKB-UniRule"/>
</dbReference>
<gene>
    <name evidence="2" type="primary">tmcAL</name>
    <name evidence="3" type="ORF">SAMN05421804_101141</name>
</gene>
<keyword evidence="3" id="KW-0808">Transferase</keyword>
<dbReference type="EMBL" id="FNDZ01000001">
    <property type="protein sequence ID" value="SDH89341.1"/>
    <property type="molecule type" value="Genomic_DNA"/>
</dbReference>
<comment type="caution">
    <text evidence="2">Lacks conserved residue(s) required for the propagation of feature annotation.</text>
</comment>
<dbReference type="PANTHER" id="PTHR37825:SF1">
    <property type="entry name" value="TRNA(MET) CYTIDINE ACETATE LIGASE"/>
    <property type="match status" value="1"/>
</dbReference>
<evidence type="ECO:0000313" key="3">
    <source>
        <dbReference type="EMBL" id="SDH89341.1"/>
    </source>
</evidence>
<sequence length="396" mass="45167">MKIAAIISEYNPFHKGHAYQIEKTREATGATHIIALMSGNFVQRGLPAIIDKYRRAEMALLGGADLVLELPVVYALSSAEFFAEGSVRILNSLHGVDLLSFGSEEGELLKLDRIAKILATEPYEYQNILKKHLSEGYSFPKARNEALMELLPDISMDFIQSPNNILGIEYMKALYRTDSSMKPFTVKRAGKGYHDEELEDQVFASATALRKTLYQNIPLHGHVPEPVDQYMKRLSQEKYPFVSLDDFKDLLKYRLITNGHTLSNIPEASEGLDQRIQDIFRRCAFDSIDQYIDEIKTKRYTRTRISRILLQFLLGMDSYALQSMRKETPPSVKILASNDLGKEILASLRKKKEIDLLHNFGRTLNPYQELDLKASEVYGLKNTSYASSWDFKGHRI</sequence>
<evidence type="ECO:0000313" key="4">
    <source>
        <dbReference type="Proteomes" id="UP000183255"/>
    </source>
</evidence>
<comment type="function">
    <text evidence="2">Catalyzes the formation of N(4)-acetylcytidine (ac(4)C) at the wobble position of elongator tRNA(Met), using acetate and ATP as substrates. First activates an acetate ion to form acetyladenylate (Ac-AMP) and then transfers the acetyl group to tRNA to form ac(4)C34.</text>
</comment>
<comment type="subcellular location">
    <subcellularLocation>
        <location evidence="2">Cytoplasm</location>
    </subcellularLocation>
</comment>
<dbReference type="HAMAP" id="MF_01539">
    <property type="entry name" value="TmcAL"/>
    <property type="match status" value="1"/>
</dbReference>
<comment type="catalytic activity">
    <reaction evidence="2">
        <text>cytidine(34) in elongator tRNA(Met) + acetate + ATP = N(4)-acetylcytidine(34) in elongator tRNA(Met) + AMP + diphosphate</text>
        <dbReference type="Rhea" id="RHEA:58144"/>
        <dbReference type="Rhea" id="RHEA-COMP:10693"/>
        <dbReference type="Rhea" id="RHEA-COMP:10694"/>
        <dbReference type="ChEBI" id="CHEBI:30089"/>
        <dbReference type="ChEBI" id="CHEBI:30616"/>
        <dbReference type="ChEBI" id="CHEBI:33019"/>
        <dbReference type="ChEBI" id="CHEBI:74900"/>
        <dbReference type="ChEBI" id="CHEBI:82748"/>
        <dbReference type="ChEBI" id="CHEBI:456215"/>
    </reaction>
</comment>
<dbReference type="GO" id="GO:0005524">
    <property type="term" value="F:ATP binding"/>
    <property type="evidence" value="ECO:0007669"/>
    <property type="project" value="UniProtKB-KW"/>
</dbReference>
<feature type="binding site" evidence="2">
    <location>
        <position position="163"/>
    </location>
    <ligand>
        <name>ATP</name>
        <dbReference type="ChEBI" id="CHEBI:30616"/>
    </ligand>
</feature>
<feature type="binding site" evidence="2">
    <location>
        <position position="188"/>
    </location>
    <ligand>
        <name>ATP</name>
        <dbReference type="ChEBI" id="CHEBI:30616"/>
    </ligand>
</feature>